<dbReference type="Gene3D" id="1.10.260.40">
    <property type="entry name" value="lambda repressor-like DNA-binding domains"/>
    <property type="match status" value="1"/>
</dbReference>
<evidence type="ECO:0000256" key="1">
    <source>
        <dbReference type="ARBA" id="ARBA00023015"/>
    </source>
</evidence>
<keyword evidence="3" id="KW-0804">Transcription</keyword>
<dbReference type="AlphaFoldDB" id="A0A2N5IW23"/>
<evidence type="ECO:0000256" key="2">
    <source>
        <dbReference type="ARBA" id="ARBA00023125"/>
    </source>
</evidence>
<comment type="caution">
    <text evidence="5">The sequence shown here is derived from an EMBL/GenBank/DDBJ whole genome shotgun (WGS) entry which is preliminary data.</text>
</comment>
<evidence type="ECO:0000256" key="3">
    <source>
        <dbReference type="ARBA" id="ARBA00023163"/>
    </source>
</evidence>
<dbReference type="InterPro" id="IPR000843">
    <property type="entry name" value="HTH_LacI"/>
</dbReference>
<dbReference type="PROSITE" id="PS50932">
    <property type="entry name" value="HTH_LACI_2"/>
    <property type="match status" value="1"/>
</dbReference>
<dbReference type="OrthoDB" id="37081at2"/>
<dbReference type="CDD" id="cd06267">
    <property type="entry name" value="PBP1_LacI_sugar_binding-like"/>
    <property type="match status" value="1"/>
</dbReference>
<dbReference type="SUPFAM" id="SSF53822">
    <property type="entry name" value="Periplasmic binding protein-like I"/>
    <property type="match status" value="1"/>
</dbReference>
<dbReference type="PANTHER" id="PTHR30146:SF109">
    <property type="entry name" value="HTH-TYPE TRANSCRIPTIONAL REGULATOR GALS"/>
    <property type="match status" value="1"/>
</dbReference>
<dbReference type="InterPro" id="IPR046335">
    <property type="entry name" value="LacI/GalR-like_sensor"/>
</dbReference>
<protein>
    <submittedName>
        <fullName evidence="5">Ribose operon repressor RbsR</fullName>
    </submittedName>
</protein>
<reference evidence="5 6" key="1">
    <citation type="submission" date="2017-07" db="EMBL/GenBank/DDBJ databases">
        <title>Bifidobacterium novel species.</title>
        <authorList>
            <person name="Lugli G.A."/>
            <person name="Milani C."/>
            <person name="Duranti S."/>
            <person name="Mangifesta M."/>
        </authorList>
    </citation>
    <scope>NUCLEOTIDE SEQUENCE [LARGE SCALE GENOMIC DNA]</scope>
    <source>
        <strain evidence="6">Goo31D</strain>
    </source>
</reference>
<dbReference type="PROSITE" id="PS00356">
    <property type="entry name" value="HTH_LACI_1"/>
    <property type="match status" value="1"/>
</dbReference>
<dbReference type="SMART" id="SM00354">
    <property type="entry name" value="HTH_LACI"/>
    <property type="match status" value="1"/>
</dbReference>
<name>A0A2N5IW23_9BIFI</name>
<evidence type="ECO:0000313" key="6">
    <source>
        <dbReference type="Proteomes" id="UP000234935"/>
    </source>
</evidence>
<dbReference type="CDD" id="cd01392">
    <property type="entry name" value="HTH_LacI"/>
    <property type="match status" value="1"/>
</dbReference>
<keyword evidence="6" id="KW-1185">Reference proteome</keyword>
<dbReference type="InterPro" id="IPR010982">
    <property type="entry name" value="Lambda_DNA-bd_dom_sf"/>
</dbReference>
<gene>
    <name evidence="5" type="ORF">CGZ88_1678</name>
</gene>
<accession>A0A2N5IW23</accession>
<dbReference type="Pfam" id="PF00356">
    <property type="entry name" value="LacI"/>
    <property type="match status" value="1"/>
</dbReference>
<dbReference type="InterPro" id="IPR028082">
    <property type="entry name" value="Peripla_BP_I"/>
</dbReference>
<dbReference type="Proteomes" id="UP000234935">
    <property type="component" value="Unassembled WGS sequence"/>
</dbReference>
<organism evidence="5 6">
    <name type="scientific">Bifidobacterium anseris</name>
    <dbReference type="NCBI Taxonomy" id="2020963"/>
    <lineage>
        <taxon>Bacteria</taxon>
        <taxon>Bacillati</taxon>
        <taxon>Actinomycetota</taxon>
        <taxon>Actinomycetes</taxon>
        <taxon>Bifidobacteriales</taxon>
        <taxon>Bifidobacteriaceae</taxon>
        <taxon>Bifidobacterium</taxon>
    </lineage>
</organism>
<evidence type="ECO:0000259" key="4">
    <source>
        <dbReference type="PROSITE" id="PS50932"/>
    </source>
</evidence>
<dbReference type="PANTHER" id="PTHR30146">
    <property type="entry name" value="LACI-RELATED TRANSCRIPTIONAL REPRESSOR"/>
    <property type="match status" value="1"/>
</dbReference>
<dbReference type="Gene3D" id="3.40.50.2300">
    <property type="match status" value="2"/>
</dbReference>
<keyword evidence="1" id="KW-0805">Transcription regulation</keyword>
<sequence length="350" mass="39036">MSRRVTLKEVAKEAQVSPATVSLVLNNKPSRIAKETQQRIRDVAARLHYVVNENARGLVTNETRLIALIVPDIENMFFASLARHLEDACQEAGYALFLSNSDDRRANESALMTNYLARDIDGMLLIPSLESYRQPRQLQRQIAAAHCPVTLIDRLVTARICDGVGFDNVQGGRLAARRLLEARHRRFACISGQTDDINASNRMQGFVDVLRSHHIDADDILLLNGNYRFTGGYELADCVLDFGATGLFCCNDLMAMGVMQRLAEHDLHVPQALSIVGYDNIMRRFGMTSQLTTVEQDVHELAVRSWECLYRHIRLHDTGRDCATATSVTLLEPRIVEGATVADAPAKVFA</sequence>
<proteinExistence type="predicted"/>
<keyword evidence="2" id="KW-0238">DNA-binding</keyword>
<dbReference type="EMBL" id="NMYC01000006">
    <property type="protein sequence ID" value="PLS26153.1"/>
    <property type="molecule type" value="Genomic_DNA"/>
</dbReference>
<feature type="domain" description="HTH lacI-type" evidence="4">
    <location>
        <begin position="5"/>
        <end position="60"/>
    </location>
</feature>
<dbReference type="RefSeq" id="WP_101671654.1">
    <property type="nucleotide sequence ID" value="NZ_NMYC01000006.1"/>
</dbReference>
<dbReference type="SUPFAM" id="SSF47413">
    <property type="entry name" value="lambda repressor-like DNA-binding domains"/>
    <property type="match status" value="1"/>
</dbReference>
<dbReference type="Pfam" id="PF13377">
    <property type="entry name" value="Peripla_BP_3"/>
    <property type="match status" value="1"/>
</dbReference>
<evidence type="ECO:0000313" key="5">
    <source>
        <dbReference type="EMBL" id="PLS26153.1"/>
    </source>
</evidence>
<dbReference type="GO" id="GO:0000976">
    <property type="term" value="F:transcription cis-regulatory region binding"/>
    <property type="evidence" value="ECO:0007669"/>
    <property type="project" value="TreeGrafter"/>
</dbReference>
<dbReference type="GO" id="GO:0003700">
    <property type="term" value="F:DNA-binding transcription factor activity"/>
    <property type="evidence" value="ECO:0007669"/>
    <property type="project" value="TreeGrafter"/>
</dbReference>